<evidence type="ECO:0000259" key="3">
    <source>
        <dbReference type="Pfam" id="PF13359"/>
    </source>
</evidence>
<dbReference type="PANTHER" id="PTHR34615:SF1">
    <property type="entry name" value="PX DOMAIN-CONTAINING PROTEIN"/>
    <property type="match status" value="1"/>
</dbReference>
<evidence type="ECO:0000313" key="4">
    <source>
        <dbReference type="EMBL" id="KAK2551217.1"/>
    </source>
</evidence>
<protein>
    <recommendedName>
        <fullName evidence="3">DDE Tnp4 domain-containing protein</fullName>
    </recommendedName>
</protein>
<dbReference type="EMBL" id="JARQWQ010000100">
    <property type="protein sequence ID" value="KAK2551217.1"/>
    <property type="molecule type" value="Genomic_DNA"/>
</dbReference>
<sequence length="446" mass="51278">MAKLENEETRPRGCKYPTPPCALAKTLPEITACSFVGLYSVEIKTDDGYQIGRRILGTLREDNENADVNPRELGRDVAVVVDVSIIFSLRYEMPRIRETLLLAHHFKFLSHEEFVLLYDLNKPKNPEIPCGERRFDIDDLCDDECQTNFRFFRNDIYRLTEVLDLPDEIECYNDLVVDKVEALAMFLKRFSYPCRYADMVPSFSRPIPQICMITNNVMNFIYDRWRHLLFDLNQPWLSRANLELFAAAIHDRGAALENCWAFVDGTVRPIARPGKNQRVLYNGHKKIHAIKFQSVAAPNGLIANLYGPVEGKRHDSSMLRMSGLLNQLQQYSYKRNGDILCIYGDPAYPLRPQLQGPFKGARLTLDQNAWNTSMSKVRVEVEWIFADVVNYFKFLDFKKNLKIGLSAVGKMYLSCAIILNAHTCLYGSTTSTYFGVDPPTLEQYFL</sequence>
<evidence type="ECO:0000313" key="5">
    <source>
        <dbReference type="Proteomes" id="UP001249851"/>
    </source>
</evidence>
<organism evidence="4 5">
    <name type="scientific">Acropora cervicornis</name>
    <name type="common">Staghorn coral</name>
    <dbReference type="NCBI Taxonomy" id="6130"/>
    <lineage>
        <taxon>Eukaryota</taxon>
        <taxon>Metazoa</taxon>
        <taxon>Cnidaria</taxon>
        <taxon>Anthozoa</taxon>
        <taxon>Hexacorallia</taxon>
        <taxon>Scleractinia</taxon>
        <taxon>Astrocoeniina</taxon>
        <taxon>Acroporidae</taxon>
        <taxon>Acropora</taxon>
    </lineage>
</organism>
<dbReference type="AlphaFoldDB" id="A0AAD9PY39"/>
<comment type="caution">
    <text evidence="4">The sequence shown here is derived from an EMBL/GenBank/DDBJ whole genome shotgun (WGS) entry which is preliminary data.</text>
</comment>
<evidence type="ECO:0000256" key="2">
    <source>
        <dbReference type="ARBA" id="ARBA00022723"/>
    </source>
</evidence>
<gene>
    <name evidence="4" type="ORF">P5673_027981</name>
</gene>
<reference evidence="4" key="1">
    <citation type="journal article" date="2023" name="G3 (Bethesda)">
        <title>Whole genome assembly and annotation of the endangered Caribbean coral Acropora cervicornis.</title>
        <authorList>
            <person name="Selwyn J.D."/>
            <person name="Vollmer S.V."/>
        </authorList>
    </citation>
    <scope>NUCLEOTIDE SEQUENCE</scope>
    <source>
        <strain evidence="4">K2</strain>
    </source>
</reference>
<dbReference type="Proteomes" id="UP001249851">
    <property type="component" value="Unassembled WGS sequence"/>
</dbReference>
<dbReference type="GO" id="GO:0046872">
    <property type="term" value="F:metal ion binding"/>
    <property type="evidence" value="ECO:0007669"/>
    <property type="project" value="UniProtKB-KW"/>
</dbReference>
<reference evidence="4" key="2">
    <citation type="journal article" date="2023" name="Science">
        <title>Genomic signatures of disease resistance in endangered staghorn corals.</title>
        <authorList>
            <person name="Vollmer S.V."/>
            <person name="Selwyn J.D."/>
            <person name="Despard B.A."/>
            <person name="Roesel C.L."/>
        </authorList>
    </citation>
    <scope>NUCLEOTIDE SEQUENCE</scope>
    <source>
        <strain evidence="4">K2</strain>
    </source>
</reference>
<dbReference type="InterPro" id="IPR027806">
    <property type="entry name" value="HARBI1_dom"/>
</dbReference>
<evidence type="ECO:0000256" key="1">
    <source>
        <dbReference type="ARBA" id="ARBA00001968"/>
    </source>
</evidence>
<comment type="cofactor">
    <cofactor evidence="1">
        <name>a divalent metal cation</name>
        <dbReference type="ChEBI" id="CHEBI:60240"/>
    </cofactor>
</comment>
<name>A0AAD9PY39_ACRCE</name>
<feature type="domain" description="DDE Tnp4" evidence="3">
    <location>
        <begin position="263"/>
        <end position="420"/>
    </location>
</feature>
<proteinExistence type="predicted"/>
<dbReference type="Pfam" id="PF13359">
    <property type="entry name" value="DDE_Tnp_4"/>
    <property type="match status" value="1"/>
</dbReference>
<keyword evidence="5" id="KW-1185">Reference proteome</keyword>
<keyword evidence="2" id="KW-0479">Metal-binding</keyword>
<accession>A0AAD9PY39</accession>
<dbReference type="PANTHER" id="PTHR34615">
    <property type="entry name" value="PX DOMAIN-CONTAINING PROTEIN"/>
    <property type="match status" value="1"/>
</dbReference>